<organism evidence="16 17">
    <name type="scientific">Podarcis lilfordi</name>
    <name type="common">Lilford's wall lizard</name>
    <dbReference type="NCBI Taxonomy" id="74358"/>
    <lineage>
        <taxon>Eukaryota</taxon>
        <taxon>Metazoa</taxon>
        <taxon>Chordata</taxon>
        <taxon>Craniata</taxon>
        <taxon>Vertebrata</taxon>
        <taxon>Euteleostomi</taxon>
        <taxon>Lepidosauria</taxon>
        <taxon>Squamata</taxon>
        <taxon>Bifurcata</taxon>
        <taxon>Unidentata</taxon>
        <taxon>Episquamata</taxon>
        <taxon>Laterata</taxon>
        <taxon>Lacertibaenia</taxon>
        <taxon>Lacertidae</taxon>
        <taxon>Podarcis</taxon>
    </lineage>
</organism>
<evidence type="ECO:0000256" key="12">
    <source>
        <dbReference type="ARBA" id="ARBA00023319"/>
    </source>
</evidence>
<sequence length="162" mass="17945">MKSTIGIAVLVTVLQVARCQRIRSLTACLSDQSLRLDCAYEKKTANALSYDFRLNRDVGVGVVVASNQNVPNAMYKNRANVTVSNNLVCLHLAGFTTADEGTYVCRLKITNDYEDNQMKNISVFKDRLEKCAGISLLIQNTSWLLLLLLSLPLLQAVDFVSL</sequence>
<dbReference type="GO" id="GO:0007155">
    <property type="term" value="P:cell adhesion"/>
    <property type="evidence" value="ECO:0007669"/>
    <property type="project" value="InterPro"/>
</dbReference>
<evidence type="ECO:0000256" key="6">
    <source>
        <dbReference type="ARBA" id="ARBA00022729"/>
    </source>
</evidence>
<feature type="chain" id="PRO_5041226172" description="Thy-1 membrane glycoprotein" evidence="14">
    <location>
        <begin position="20"/>
        <end position="162"/>
    </location>
</feature>
<dbReference type="PANTHER" id="PTHR19226:SF2">
    <property type="entry name" value="THY-1 MEMBRANE GLYCOPROTEIN"/>
    <property type="match status" value="1"/>
</dbReference>
<name>A0AA35LFC9_9SAUR</name>
<dbReference type="AlphaFoldDB" id="A0AA35LFC9"/>
<keyword evidence="7" id="KW-0472">Membrane</keyword>
<evidence type="ECO:0000256" key="9">
    <source>
        <dbReference type="ARBA" id="ARBA00023180"/>
    </source>
</evidence>
<reference evidence="16" key="1">
    <citation type="submission" date="2022-12" db="EMBL/GenBank/DDBJ databases">
        <authorList>
            <person name="Alioto T."/>
            <person name="Alioto T."/>
            <person name="Gomez Garrido J."/>
        </authorList>
    </citation>
    <scope>NUCLEOTIDE SEQUENCE</scope>
</reference>
<dbReference type="InterPro" id="IPR013106">
    <property type="entry name" value="Ig_V-set"/>
</dbReference>
<dbReference type="GO" id="GO:0051894">
    <property type="term" value="P:positive regulation of focal adhesion assembly"/>
    <property type="evidence" value="ECO:0007669"/>
    <property type="project" value="TreeGrafter"/>
</dbReference>
<keyword evidence="11" id="KW-0449">Lipoprotein</keyword>
<evidence type="ECO:0000256" key="2">
    <source>
        <dbReference type="ARBA" id="ARBA00004609"/>
    </source>
</evidence>
<dbReference type="GO" id="GO:0005096">
    <property type="term" value="F:GTPase activator activity"/>
    <property type="evidence" value="ECO:0007669"/>
    <property type="project" value="TreeGrafter"/>
</dbReference>
<evidence type="ECO:0000313" key="16">
    <source>
        <dbReference type="EMBL" id="CAI5795290.1"/>
    </source>
</evidence>
<comment type="function">
    <text evidence="1">May play a role in cell-cell or cell-ligand interactions during synaptogenesis and other events in the brain.</text>
</comment>
<dbReference type="GO" id="GO:0045121">
    <property type="term" value="C:membrane raft"/>
    <property type="evidence" value="ECO:0007669"/>
    <property type="project" value="TreeGrafter"/>
</dbReference>
<keyword evidence="5" id="KW-0336">GPI-anchor</keyword>
<accession>A0AA35LFC9</accession>
<keyword evidence="10" id="KW-0873">Pyrrolidone carboxylic acid</keyword>
<evidence type="ECO:0000259" key="15">
    <source>
        <dbReference type="SMART" id="SM00406"/>
    </source>
</evidence>
<evidence type="ECO:0000256" key="7">
    <source>
        <dbReference type="ARBA" id="ARBA00023136"/>
    </source>
</evidence>
<evidence type="ECO:0000256" key="13">
    <source>
        <dbReference type="ARBA" id="ARBA00032696"/>
    </source>
</evidence>
<evidence type="ECO:0000256" key="1">
    <source>
        <dbReference type="ARBA" id="ARBA00003467"/>
    </source>
</evidence>
<dbReference type="GO" id="GO:0005178">
    <property type="term" value="F:integrin binding"/>
    <property type="evidence" value="ECO:0007669"/>
    <property type="project" value="InterPro"/>
</dbReference>
<dbReference type="InterPro" id="IPR036179">
    <property type="entry name" value="Ig-like_dom_sf"/>
</dbReference>
<evidence type="ECO:0000256" key="5">
    <source>
        <dbReference type="ARBA" id="ARBA00022622"/>
    </source>
</evidence>
<dbReference type="PANTHER" id="PTHR19226">
    <property type="entry name" value="THY-1 MEMBRANE GLYCOPROTEIN"/>
    <property type="match status" value="1"/>
</dbReference>
<proteinExistence type="predicted"/>
<dbReference type="SUPFAM" id="SSF48726">
    <property type="entry name" value="Immunoglobulin"/>
    <property type="match status" value="1"/>
</dbReference>
<keyword evidence="6 14" id="KW-0732">Signal</keyword>
<dbReference type="GO" id="GO:0005925">
    <property type="term" value="C:focal adhesion"/>
    <property type="evidence" value="ECO:0007669"/>
    <property type="project" value="TreeGrafter"/>
</dbReference>
<evidence type="ECO:0000256" key="11">
    <source>
        <dbReference type="ARBA" id="ARBA00023288"/>
    </source>
</evidence>
<evidence type="ECO:0000256" key="3">
    <source>
        <dbReference type="ARBA" id="ARBA00019731"/>
    </source>
</evidence>
<dbReference type="Gene3D" id="2.60.40.10">
    <property type="entry name" value="Immunoglobulins"/>
    <property type="match status" value="1"/>
</dbReference>
<evidence type="ECO:0000256" key="8">
    <source>
        <dbReference type="ARBA" id="ARBA00023157"/>
    </source>
</evidence>
<dbReference type="Proteomes" id="UP001178461">
    <property type="component" value="Chromosome 15"/>
</dbReference>
<evidence type="ECO:0000313" key="17">
    <source>
        <dbReference type="Proteomes" id="UP001178461"/>
    </source>
</evidence>
<keyword evidence="4" id="KW-1003">Cell membrane</keyword>
<protein>
    <recommendedName>
        <fullName evidence="3">Thy-1 membrane glycoprotein</fullName>
    </recommendedName>
    <alternativeName>
        <fullName evidence="13">Thy-1 antigen</fullName>
    </alternativeName>
</protein>
<evidence type="ECO:0000256" key="14">
    <source>
        <dbReference type="SAM" id="SignalP"/>
    </source>
</evidence>
<dbReference type="GO" id="GO:0030334">
    <property type="term" value="P:regulation of cell migration"/>
    <property type="evidence" value="ECO:0007669"/>
    <property type="project" value="InterPro"/>
</dbReference>
<dbReference type="GO" id="GO:0030425">
    <property type="term" value="C:dendrite"/>
    <property type="evidence" value="ECO:0007669"/>
    <property type="project" value="TreeGrafter"/>
</dbReference>
<gene>
    <name evidence="16" type="ORF">PODLI_1B034284</name>
</gene>
<keyword evidence="12" id="KW-0393">Immunoglobulin domain</keyword>
<dbReference type="GO" id="GO:0009897">
    <property type="term" value="C:external side of plasma membrane"/>
    <property type="evidence" value="ECO:0007669"/>
    <property type="project" value="TreeGrafter"/>
</dbReference>
<dbReference type="EMBL" id="OX395141">
    <property type="protein sequence ID" value="CAI5795290.1"/>
    <property type="molecule type" value="Genomic_DNA"/>
</dbReference>
<keyword evidence="8" id="KW-1015">Disulfide bond</keyword>
<evidence type="ECO:0000256" key="4">
    <source>
        <dbReference type="ARBA" id="ARBA00022475"/>
    </source>
</evidence>
<dbReference type="GO" id="GO:0043209">
    <property type="term" value="C:myelin sheath"/>
    <property type="evidence" value="ECO:0007669"/>
    <property type="project" value="TreeGrafter"/>
</dbReference>
<dbReference type="InterPro" id="IPR033292">
    <property type="entry name" value="THY1"/>
</dbReference>
<dbReference type="GO" id="GO:0007229">
    <property type="term" value="P:integrin-mediated signaling pathway"/>
    <property type="evidence" value="ECO:0007669"/>
    <property type="project" value="TreeGrafter"/>
</dbReference>
<dbReference type="InterPro" id="IPR013783">
    <property type="entry name" value="Ig-like_fold"/>
</dbReference>
<evidence type="ECO:0000256" key="10">
    <source>
        <dbReference type="ARBA" id="ARBA00023283"/>
    </source>
</evidence>
<feature type="signal peptide" evidence="14">
    <location>
        <begin position="1"/>
        <end position="19"/>
    </location>
</feature>
<feature type="domain" description="Immunoglobulin V-set" evidence="15">
    <location>
        <begin position="33"/>
        <end position="107"/>
    </location>
</feature>
<comment type="subcellular location">
    <subcellularLocation>
        <location evidence="2">Cell membrane</location>
        <topology evidence="2">Lipid-anchor</topology>
        <topology evidence="2">GPI-anchor</topology>
    </subcellularLocation>
</comment>
<keyword evidence="17" id="KW-1185">Reference proteome</keyword>
<dbReference type="SMART" id="SM00406">
    <property type="entry name" value="IGv"/>
    <property type="match status" value="1"/>
</dbReference>
<keyword evidence="9" id="KW-0325">Glycoprotein</keyword>